<feature type="transmembrane region" description="Helical" evidence="2">
    <location>
        <begin position="675"/>
        <end position="691"/>
    </location>
</feature>
<evidence type="ECO:0000256" key="2">
    <source>
        <dbReference type="SAM" id="Phobius"/>
    </source>
</evidence>
<evidence type="ECO:0000313" key="3">
    <source>
        <dbReference type="EMBL" id="GAA2024862.1"/>
    </source>
</evidence>
<feature type="transmembrane region" description="Helical" evidence="2">
    <location>
        <begin position="289"/>
        <end position="308"/>
    </location>
</feature>
<feature type="transmembrane region" description="Helical" evidence="2">
    <location>
        <begin position="554"/>
        <end position="574"/>
    </location>
</feature>
<evidence type="ECO:0000313" key="4">
    <source>
        <dbReference type="Proteomes" id="UP001501196"/>
    </source>
</evidence>
<feature type="transmembrane region" description="Helical" evidence="2">
    <location>
        <begin position="172"/>
        <end position="197"/>
    </location>
</feature>
<feature type="transmembrane region" description="Helical" evidence="2">
    <location>
        <begin position="1189"/>
        <end position="1208"/>
    </location>
</feature>
<dbReference type="NCBIfam" id="NF047321">
    <property type="entry name" value="SCO7613_CTERM"/>
    <property type="match status" value="1"/>
</dbReference>
<feature type="transmembrane region" description="Helical" evidence="2">
    <location>
        <begin position="944"/>
        <end position="964"/>
    </location>
</feature>
<feature type="transmembrane region" description="Helical" evidence="2">
    <location>
        <begin position="828"/>
        <end position="848"/>
    </location>
</feature>
<comment type="caution">
    <text evidence="3">The sequence shown here is derived from an EMBL/GenBank/DDBJ whole genome shotgun (WGS) entry which is preliminary data.</text>
</comment>
<feature type="transmembrane region" description="Helical" evidence="2">
    <location>
        <begin position="918"/>
        <end position="938"/>
    </location>
</feature>
<feature type="transmembrane region" description="Helical" evidence="2">
    <location>
        <begin position="261"/>
        <end position="282"/>
    </location>
</feature>
<feature type="transmembrane region" description="Helical" evidence="2">
    <location>
        <begin position="581"/>
        <end position="599"/>
    </location>
</feature>
<feature type="transmembrane region" description="Helical" evidence="2">
    <location>
        <begin position="1033"/>
        <end position="1050"/>
    </location>
</feature>
<feature type="transmembrane region" description="Helical" evidence="2">
    <location>
        <begin position="971"/>
        <end position="992"/>
    </location>
</feature>
<reference evidence="3 4" key="1">
    <citation type="journal article" date="2019" name="Int. J. Syst. Evol. Microbiol.">
        <title>The Global Catalogue of Microorganisms (GCM) 10K type strain sequencing project: providing services to taxonomists for standard genome sequencing and annotation.</title>
        <authorList>
            <consortium name="The Broad Institute Genomics Platform"/>
            <consortium name="The Broad Institute Genome Sequencing Center for Infectious Disease"/>
            <person name="Wu L."/>
            <person name="Ma J."/>
        </authorList>
    </citation>
    <scope>NUCLEOTIDE SEQUENCE [LARGE SCALE GENOMIC DNA]</scope>
    <source>
        <strain evidence="3 4">JCM 15672</strain>
    </source>
</reference>
<feature type="transmembrane region" description="Helical" evidence="2">
    <location>
        <begin position="750"/>
        <end position="771"/>
    </location>
</feature>
<feature type="transmembrane region" description="Helical" evidence="2">
    <location>
        <begin position="451"/>
        <end position="475"/>
    </location>
</feature>
<feature type="compositionally biased region" description="Basic and acidic residues" evidence="1">
    <location>
        <begin position="146"/>
        <end position="158"/>
    </location>
</feature>
<feature type="compositionally biased region" description="Low complexity" evidence="1">
    <location>
        <begin position="115"/>
        <end position="131"/>
    </location>
</feature>
<feature type="transmembrane region" description="Helical" evidence="2">
    <location>
        <begin position="391"/>
        <end position="413"/>
    </location>
</feature>
<feature type="transmembrane region" description="Helical" evidence="2">
    <location>
        <begin position="1111"/>
        <end position="1130"/>
    </location>
</feature>
<organism evidence="3 4">
    <name type="scientific">Agromyces tropicus</name>
    <dbReference type="NCBI Taxonomy" id="555371"/>
    <lineage>
        <taxon>Bacteria</taxon>
        <taxon>Bacillati</taxon>
        <taxon>Actinomycetota</taxon>
        <taxon>Actinomycetes</taxon>
        <taxon>Micrococcales</taxon>
        <taxon>Microbacteriaceae</taxon>
        <taxon>Agromyces</taxon>
    </lineage>
</organism>
<feature type="transmembrane region" description="Helical" evidence="2">
    <location>
        <begin position="777"/>
        <end position="796"/>
    </location>
</feature>
<protein>
    <recommendedName>
        <fullName evidence="5">DUF2157 domain-containing protein</fullName>
    </recommendedName>
</protein>
<feature type="transmembrane region" description="Helical" evidence="2">
    <location>
        <begin position="340"/>
        <end position="360"/>
    </location>
</feature>
<feature type="transmembrane region" description="Helical" evidence="2">
    <location>
        <begin position="1137"/>
        <end position="1156"/>
    </location>
</feature>
<feature type="transmembrane region" description="Helical" evidence="2">
    <location>
        <begin position="1086"/>
        <end position="1105"/>
    </location>
</feature>
<feature type="transmembrane region" description="Helical" evidence="2">
    <location>
        <begin position="605"/>
        <end position="627"/>
    </location>
</feature>
<feature type="transmembrane region" description="Helical" evidence="2">
    <location>
        <begin position="1214"/>
        <end position="1235"/>
    </location>
</feature>
<feature type="region of interest" description="Disordered" evidence="1">
    <location>
        <begin position="103"/>
        <end position="164"/>
    </location>
</feature>
<feature type="transmembrane region" description="Helical" evidence="2">
    <location>
        <begin position="232"/>
        <end position="249"/>
    </location>
</feature>
<feature type="transmembrane region" description="Helical" evidence="2">
    <location>
        <begin position="1162"/>
        <end position="1182"/>
    </location>
</feature>
<feature type="transmembrane region" description="Helical" evidence="2">
    <location>
        <begin position="314"/>
        <end position="333"/>
    </location>
</feature>
<keyword evidence="2" id="KW-0472">Membrane</keyword>
<evidence type="ECO:0000256" key="1">
    <source>
        <dbReference type="SAM" id="MobiDB-lite"/>
    </source>
</evidence>
<gene>
    <name evidence="3" type="ORF">GCM10009819_04790</name>
</gene>
<keyword evidence="4" id="KW-1185">Reference proteome</keyword>
<accession>A0ABN2TYI6</accession>
<feature type="transmembrane region" description="Helical" evidence="2">
    <location>
        <begin position="500"/>
        <end position="522"/>
    </location>
</feature>
<feature type="transmembrane region" description="Helical" evidence="2">
    <location>
        <begin position="529"/>
        <end position="548"/>
    </location>
</feature>
<feature type="transmembrane region" description="Helical" evidence="2">
    <location>
        <begin position="803"/>
        <end position="822"/>
    </location>
</feature>
<name>A0ABN2TYI6_9MICO</name>
<keyword evidence="2" id="KW-1133">Transmembrane helix</keyword>
<sequence>MTEPTPPAASELRRWPSHPDLLVDTGRCPACFTPLQGPVCGACGLRLDVPEAAELLAAGARVRDAETARQALITRLRAAQDATAAARLAPVVAAAAPAVTAPVASLGSESPPTMRPVAPAAGAEAPAAESASPPPPTPGRAASVVGERDAAPPPETRDAGTTPAPRRSGVQVLLLVLGVVLLSVAAIVFLVVAWVIASLEVRSVVIAAASVVVLGLAWLLRARGLPGTGEGVAAVAAVLLLLDAWIVRANDVFGAAAVDGASYWALALLAVAAALAAAGAAGRLRLPRIAAAALAPTGAFVGGVALAPDDEPGTAAWLGGILVLLLATASRALPDVERTIVRSFGAAGGGAAILAAAFAVPGAEPVPVWSFLAVALSWAVLLVATPAPSAWRVAAAAAVGLAVPLGPVLWVAADLEVGHAVWAAPAIAGAVAVAAALLTRVGWARRDARPAFLASAVVLAVAVVPALVVAAGTALDLQAFVVRSWGFAATFPSPRPFDDAVTLGATIGVLLGAVATTAVLWAFRRMPRLVAAAIAAWLVAGLSAAVLAPSPMATSAVLLVVAAGALATATAPVVRTVPASTPVLASGGILAALAAWGLAHTEASLWWWTMPAVLVLAVAGRGLAGAVWPTAGVVLARAAHVVGAALIVLAAAWTLPGWLAATGSSVGAPWGDPPFVTGLVGALGLAALAVLRRMPRPDRIAGGLVLVGGAMTADTVQAAAAAGGLAWVPPLVLATTGVAWVRSDLSAMRIALAMATPLALGFTAAGVVASLDGASVAVGLAIAALVAAAAAHLVLGPDRDARVAWSAAGALLTLLAVLMVAPPAAASATTWVALLLLAPVPVVLAALWGDPVGGPSPARHASWGTLVLGVGSAWAWSAERGADAPEWYTLPLAAGLLAAGVLIAWRRPAPGVGSSGRTVVLGAGAAVAVLPSVATAGASEPRTLVLVAVGAILVIAGAFLPADLRGVPARLLVVATGWTAATGAALVRGTAVAGDAPSGLPVEFWPILALAVGVTAAVLWSRQEAPPAQAAEAGLAVSVAVATLPSWLAMAEGSESVARALVLFPALAVLHVLATATRMRPLGGPWLAWTSLATAAALGAVVLVADAVRPFDLVTVPIGAALVGAGAIRLRRSPSAGSWPTLGPGLAVLLLPALLADWTDPVLWRLVALGVVAAAAVVVGAVRRLQAPLLLGGSVLLVHAVAQLWPWISLLYRAVWWWLWLGLAGALLIVLAATYERQVRFARGAVRTIAALR</sequence>
<feature type="transmembrane region" description="Helical" evidence="2">
    <location>
        <begin position="366"/>
        <end position="384"/>
    </location>
</feature>
<feature type="transmembrane region" description="Helical" evidence="2">
    <location>
        <begin position="888"/>
        <end position="906"/>
    </location>
</feature>
<dbReference type="Proteomes" id="UP001501196">
    <property type="component" value="Unassembled WGS sequence"/>
</dbReference>
<proteinExistence type="predicted"/>
<dbReference type="EMBL" id="BAAAPW010000001">
    <property type="protein sequence ID" value="GAA2024862.1"/>
    <property type="molecule type" value="Genomic_DNA"/>
</dbReference>
<keyword evidence="2" id="KW-0812">Transmembrane</keyword>
<evidence type="ECO:0008006" key="5">
    <source>
        <dbReference type="Google" id="ProtNLM"/>
    </source>
</evidence>
<feature type="transmembrane region" description="Helical" evidence="2">
    <location>
        <begin position="634"/>
        <end position="655"/>
    </location>
</feature>
<feature type="transmembrane region" description="Helical" evidence="2">
    <location>
        <begin position="203"/>
        <end position="220"/>
    </location>
</feature>
<feature type="transmembrane region" description="Helical" evidence="2">
    <location>
        <begin position="1056"/>
        <end position="1074"/>
    </location>
</feature>
<feature type="transmembrane region" description="Helical" evidence="2">
    <location>
        <begin position="1004"/>
        <end position="1021"/>
    </location>
</feature>
<feature type="transmembrane region" description="Helical" evidence="2">
    <location>
        <begin position="860"/>
        <end position="876"/>
    </location>
</feature>
<dbReference type="RefSeq" id="WP_344369176.1">
    <property type="nucleotide sequence ID" value="NZ_BAAAPW010000001.1"/>
</dbReference>
<dbReference type="InterPro" id="IPR058062">
    <property type="entry name" value="SCO7613_C"/>
</dbReference>
<feature type="transmembrane region" description="Helical" evidence="2">
    <location>
        <begin position="419"/>
        <end position="439"/>
    </location>
</feature>